<comment type="caution">
    <text evidence="1">The sequence shown here is derived from an EMBL/GenBank/DDBJ whole genome shotgun (WGS) entry which is preliminary data.</text>
</comment>
<reference evidence="1 2" key="1">
    <citation type="journal article" date="2023" name="Plants (Basel)">
        <title>Bridging the Gap: Combining Genomics and Transcriptomics Approaches to Understand Stylosanthes scabra, an Orphan Legume from the Brazilian Caatinga.</title>
        <authorList>
            <person name="Ferreira-Neto J.R.C."/>
            <person name="da Silva M.D."/>
            <person name="Binneck E."/>
            <person name="de Melo N.F."/>
            <person name="da Silva R.H."/>
            <person name="de Melo A.L.T.M."/>
            <person name="Pandolfi V."/>
            <person name="Bustamante F.O."/>
            <person name="Brasileiro-Vidal A.C."/>
            <person name="Benko-Iseppon A.M."/>
        </authorList>
    </citation>
    <scope>NUCLEOTIDE SEQUENCE [LARGE SCALE GENOMIC DNA]</scope>
    <source>
        <tissue evidence="1">Leaves</tissue>
    </source>
</reference>
<dbReference type="Proteomes" id="UP001341840">
    <property type="component" value="Unassembled WGS sequence"/>
</dbReference>
<gene>
    <name evidence="1" type="ORF">PIB30_019741</name>
</gene>
<organism evidence="1 2">
    <name type="scientific">Stylosanthes scabra</name>
    <dbReference type="NCBI Taxonomy" id="79078"/>
    <lineage>
        <taxon>Eukaryota</taxon>
        <taxon>Viridiplantae</taxon>
        <taxon>Streptophyta</taxon>
        <taxon>Embryophyta</taxon>
        <taxon>Tracheophyta</taxon>
        <taxon>Spermatophyta</taxon>
        <taxon>Magnoliopsida</taxon>
        <taxon>eudicotyledons</taxon>
        <taxon>Gunneridae</taxon>
        <taxon>Pentapetalae</taxon>
        <taxon>rosids</taxon>
        <taxon>fabids</taxon>
        <taxon>Fabales</taxon>
        <taxon>Fabaceae</taxon>
        <taxon>Papilionoideae</taxon>
        <taxon>50 kb inversion clade</taxon>
        <taxon>dalbergioids sensu lato</taxon>
        <taxon>Dalbergieae</taxon>
        <taxon>Pterocarpus clade</taxon>
        <taxon>Stylosanthes</taxon>
    </lineage>
</organism>
<proteinExistence type="predicted"/>
<dbReference type="EMBL" id="JASCZI010181304">
    <property type="protein sequence ID" value="MED6181487.1"/>
    <property type="molecule type" value="Genomic_DNA"/>
</dbReference>
<evidence type="ECO:0000313" key="1">
    <source>
        <dbReference type="EMBL" id="MED6181487.1"/>
    </source>
</evidence>
<evidence type="ECO:0000313" key="2">
    <source>
        <dbReference type="Proteomes" id="UP001341840"/>
    </source>
</evidence>
<keyword evidence="2" id="KW-1185">Reference proteome</keyword>
<accession>A0ABU6W6X9</accession>
<protein>
    <submittedName>
        <fullName evidence="1">Uncharacterized protein</fullName>
    </submittedName>
</protein>
<name>A0ABU6W6X9_9FABA</name>
<sequence>MNPKNLPASIPKAHFEGLRRILYLRRESKTSLRSGNKLPGPSVFCQHIVDVYLDLPTDYVFEDFGYQTLVSCSGILEAKKHACIKICPIWGDEGRPFLVRLMHGDLVISRIGIHEGKVFVIRRAVYQSIDAGEQEGILGIGFVQIGVIDAHSPLPVCFLHQDRVLLPRGVGVSDPRQGDVTTSRDRFPTYW</sequence>